<protein>
    <submittedName>
        <fullName evidence="9">MFS transporter</fullName>
    </submittedName>
</protein>
<dbReference type="PROSITE" id="PS50850">
    <property type="entry name" value="MFS"/>
    <property type="match status" value="1"/>
</dbReference>
<keyword evidence="3" id="KW-1003">Cell membrane</keyword>
<comment type="subcellular location">
    <subcellularLocation>
        <location evidence="1">Cell membrane</location>
        <topology evidence="1">Multi-pass membrane protein</topology>
    </subcellularLocation>
</comment>
<name>A0A2A8CUM9_9BACT</name>
<feature type="transmembrane region" description="Helical" evidence="7">
    <location>
        <begin position="14"/>
        <end position="33"/>
    </location>
</feature>
<dbReference type="CDD" id="cd17325">
    <property type="entry name" value="MFS_MdtG_SLC18_like"/>
    <property type="match status" value="1"/>
</dbReference>
<dbReference type="SUPFAM" id="SSF103473">
    <property type="entry name" value="MFS general substrate transporter"/>
    <property type="match status" value="1"/>
</dbReference>
<comment type="caution">
    <text evidence="9">The sequence shown here is derived from an EMBL/GenBank/DDBJ whole genome shotgun (WGS) entry which is preliminary data.</text>
</comment>
<feature type="transmembrane region" description="Helical" evidence="7">
    <location>
        <begin position="108"/>
        <end position="128"/>
    </location>
</feature>
<dbReference type="InterPro" id="IPR036259">
    <property type="entry name" value="MFS_trans_sf"/>
</dbReference>
<feature type="transmembrane region" description="Helical" evidence="7">
    <location>
        <begin position="175"/>
        <end position="193"/>
    </location>
</feature>
<feature type="transmembrane region" description="Helical" evidence="7">
    <location>
        <begin position="299"/>
        <end position="317"/>
    </location>
</feature>
<dbReference type="GO" id="GO:0022857">
    <property type="term" value="F:transmembrane transporter activity"/>
    <property type="evidence" value="ECO:0007669"/>
    <property type="project" value="InterPro"/>
</dbReference>
<evidence type="ECO:0000256" key="3">
    <source>
        <dbReference type="ARBA" id="ARBA00022475"/>
    </source>
</evidence>
<feature type="transmembrane region" description="Helical" evidence="7">
    <location>
        <begin position="367"/>
        <end position="384"/>
    </location>
</feature>
<evidence type="ECO:0000256" key="5">
    <source>
        <dbReference type="ARBA" id="ARBA00022989"/>
    </source>
</evidence>
<feature type="domain" description="Major facilitator superfamily (MFS) profile" evidence="8">
    <location>
        <begin position="17"/>
        <end position="412"/>
    </location>
</feature>
<evidence type="ECO:0000313" key="9">
    <source>
        <dbReference type="EMBL" id="PEN11457.1"/>
    </source>
</evidence>
<dbReference type="Proteomes" id="UP000220102">
    <property type="component" value="Unassembled WGS sequence"/>
</dbReference>
<evidence type="ECO:0000313" key="10">
    <source>
        <dbReference type="Proteomes" id="UP000220102"/>
    </source>
</evidence>
<dbReference type="InterPro" id="IPR020846">
    <property type="entry name" value="MFS_dom"/>
</dbReference>
<evidence type="ECO:0000256" key="7">
    <source>
        <dbReference type="SAM" id="Phobius"/>
    </source>
</evidence>
<dbReference type="InterPro" id="IPR050171">
    <property type="entry name" value="MFS_Transporters"/>
</dbReference>
<dbReference type="GO" id="GO:0005886">
    <property type="term" value="C:plasma membrane"/>
    <property type="evidence" value="ECO:0007669"/>
    <property type="project" value="UniProtKB-SubCell"/>
</dbReference>
<keyword evidence="6 7" id="KW-0472">Membrane</keyword>
<organism evidence="9 10">
    <name type="scientific">Longibacter salinarum</name>
    <dbReference type="NCBI Taxonomy" id="1850348"/>
    <lineage>
        <taxon>Bacteria</taxon>
        <taxon>Pseudomonadati</taxon>
        <taxon>Rhodothermota</taxon>
        <taxon>Rhodothermia</taxon>
        <taxon>Rhodothermales</taxon>
        <taxon>Salisaetaceae</taxon>
        <taxon>Longibacter</taxon>
    </lineage>
</organism>
<accession>A0A2A8CUM9</accession>
<reference evidence="9 10" key="1">
    <citation type="submission" date="2017-10" db="EMBL/GenBank/DDBJ databases">
        <title>Draft genome of Longibacter Salinarum.</title>
        <authorList>
            <person name="Goh K.M."/>
            <person name="Shamsir M.S."/>
            <person name="Lim S.W."/>
        </authorList>
    </citation>
    <scope>NUCLEOTIDE SEQUENCE [LARGE SCALE GENOMIC DNA]</scope>
    <source>
        <strain evidence="9 10">KCTC 52045</strain>
    </source>
</reference>
<evidence type="ECO:0000259" key="8">
    <source>
        <dbReference type="PROSITE" id="PS50850"/>
    </source>
</evidence>
<proteinExistence type="predicted"/>
<dbReference type="PROSITE" id="PS00216">
    <property type="entry name" value="SUGAR_TRANSPORT_1"/>
    <property type="match status" value="1"/>
</dbReference>
<dbReference type="PANTHER" id="PTHR23517:SF3">
    <property type="entry name" value="INTEGRAL MEMBRANE TRANSPORT PROTEIN"/>
    <property type="match status" value="1"/>
</dbReference>
<dbReference type="Gene3D" id="1.20.1250.20">
    <property type="entry name" value="MFS general substrate transporter like domains"/>
    <property type="match status" value="2"/>
</dbReference>
<keyword evidence="4 7" id="KW-0812">Transmembrane</keyword>
<dbReference type="PANTHER" id="PTHR23517">
    <property type="entry name" value="RESISTANCE PROTEIN MDTM, PUTATIVE-RELATED-RELATED"/>
    <property type="match status" value="1"/>
</dbReference>
<keyword evidence="5 7" id="KW-1133">Transmembrane helix</keyword>
<dbReference type="EMBL" id="PDEQ01000009">
    <property type="protein sequence ID" value="PEN11457.1"/>
    <property type="molecule type" value="Genomic_DNA"/>
</dbReference>
<feature type="transmembrane region" description="Helical" evidence="7">
    <location>
        <begin position="84"/>
        <end position="102"/>
    </location>
</feature>
<dbReference type="RefSeq" id="WP_098078056.1">
    <property type="nucleotide sequence ID" value="NZ_PDEQ01000009.1"/>
</dbReference>
<dbReference type="OrthoDB" id="9810492at2"/>
<dbReference type="InterPro" id="IPR011701">
    <property type="entry name" value="MFS"/>
</dbReference>
<dbReference type="InterPro" id="IPR005829">
    <property type="entry name" value="Sugar_transporter_CS"/>
</dbReference>
<evidence type="ECO:0000256" key="1">
    <source>
        <dbReference type="ARBA" id="ARBA00004651"/>
    </source>
</evidence>
<feature type="transmembrane region" description="Helical" evidence="7">
    <location>
        <begin position="390"/>
        <end position="409"/>
    </location>
</feature>
<keyword evidence="2" id="KW-0813">Transport</keyword>
<gene>
    <name evidence="9" type="ORF">CRI94_15595</name>
</gene>
<feature type="transmembrane region" description="Helical" evidence="7">
    <location>
        <begin position="323"/>
        <end position="346"/>
    </location>
</feature>
<sequence>MSSSPPRLGLRENLGQFIMLVVVNAFVGGMVGLERTVLPLLAEDEFGIASRTAILSFIATFGLTKALANTVAGHLGDRYGRKRVLVAGWLVGLPVPLIVIAAPTWEWVVFANVLLGINQGLAWSMTIIMKVDLVGPKQRGLAMGLNEAAGYLAVSAAALATGYIAGAYALRPEPFYLGIGLAIIGLLASVFFVRDTSAHAKKEEADWEAVNEDDGRFEVSYAEAFRITSWRDRALFAVSQAGLINNMNDGLAWGLFPIYFATLGLPVEQIGLLTALYPAVWGLGQMGTGALSDRWGRKWMIAAGMAVQAVGLFTLIAGEAFGVLAGAMILMGAGTAMVYPTLLAAISDVAHPSWRGTSIGVYRLWRDGGYVVGALVAGITADALGMEGSIIIIGALTAASAVVVSTVMYETLSPDGRRQAREATE</sequence>
<feature type="transmembrane region" description="Helical" evidence="7">
    <location>
        <begin position="149"/>
        <end position="169"/>
    </location>
</feature>
<keyword evidence="10" id="KW-1185">Reference proteome</keyword>
<dbReference type="Pfam" id="PF07690">
    <property type="entry name" value="MFS_1"/>
    <property type="match status" value="2"/>
</dbReference>
<evidence type="ECO:0000256" key="2">
    <source>
        <dbReference type="ARBA" id="ARBA00022448"/>
    </source>
</evidence>
<feature type="transmembrane region" description="Helical" evidence="7">
    <location>
        <begin position="53"/>
        <end position="72"/>
    </location>
</feature>
<evidence type="ECO:0000256" key="4">
    <source>
        <dbReference type="ARBA" id="ARBA00022692"/>
    </source>
</evidence>
<evidence type="ECO:0000256" key="6">
    <source>
        <dbReference type="ARBA" id="ARBA00023136"/>
    </source>
</evidence>
<dbReference type="AlphaFoldDB" id="A0A2A8CUM9"/>